<proteinExistence type="predicted"/>
<dbReference type="Pfam" id="PF07441">
    <property type="entry name" value="BofA"/>
    <property type="match status" value="1"/>
</dbReference>
<name>A0AAE3ALV7_9FIRM</name>
<dbReference type="InterPro" id="IPR010001">
    <property type="entry name" value="BofA"/>
</dbReference>
<evidence type="ECO:0000313" key="2">
    <source>
        <dbReference type="EMBL" id="MCC2137741.1"/>
    </source>
</evidence>
<evidence type="ECO:0000256" key="1">
    <source>
        <dbReference type="SAM" id="Phobius"/>
    </source>
</evidence>
<dbReference type="Proteomes" id="UP001199424">
    <property type="component" value="Unassembled WGS sequence"/>
</dbReference>
<dbReference type="AlphaFoldDB" id="A0AAE3ALV7"/>
<sequence length="59" mass="6115">MRGIKRLIGSAMLGVLALAVLYFTAPYTGVYIPVSRLSVAVSAVLGVPGVTLLVLLSLL</sequence>
<dbReference type="EMBL" id="JAJEQC010000014">
    <property type="protein sequence ID" value="MCC2137741.1"/>
    <property type="molecule type" value="Genomic_DNA"/>
</dbReference>
<reference evidence="2" key="1">
    <citation type="submission" date="2021-10" db="EMBL/GenBank/DDBJ databases">
        <title>Anaerobic single-cell dispensing facilitates the cultivation of human gut bacteria.</title>
        <authorList>
            <person name="Afrizal A."/>
        </authorList>
    </citation>
    <scope>NUCLEOTIDE SEQUENCE</scope>
    <source>
        <strain evidence="2">CLA-AA-H250</strain>
    </source>
</reference>
<dbReference type="RefSeq" id="WP_308449893.1">
    <property type="nucleotide sequence ID" value="NZ_JAJEQC010000014.1"/>
</dbReference>
<protein>
    <submittedName>
        <fullName evidence="2">Pro-sigmaK processing inhibitor BofA family protein</fullName>
    </submittedName>
</protein>
<organism evidence="2 3">
    <name type="scientific">Hominenteromicrobium mulieris</name>
    <dbReference type="NCBI Taxonomy" id="2885357"/>
    <lineage>
        <taxon>Bacteria</taxon>
        <taxon>Bacillati</taxon>
        <taxon>Bacillota</taxon>
        <taxon>Clostridia</taxon>
        <taxon>Eubacteriales</taxon>
        <taxon>Oscillospiraceae</taxon>
        <taxon>Hominenteromicrobium</taxon>
    </lineage>
</organism>
<keyword evidence="1" id="KW-1133">Transmembrane helix</keyword>
<keyword evidence="3" id="KW-1185">Reference proteome</keyword>
<gene>
    <name evidence="2" type="ORF">LKD31_12065</name>
</gene>
<accession>A0AAE3ALV7</accession>
<keyword evidence="1" id="KW-0812">Transmembrane</keyword>
<feature type="transmembrane region" description="Helical" evidence="1">
    <location>
        <begin position="7"/>
        <end position="25"/>
    </location>
</feature>
<evidence type="ECO:0000313" key="3">
    <source>
        <dbReference type="Proteomes" id="UP001199424"/>
    </source>
</evidence>
<feature type="transmembrane region" description="Helical" evidence="1">
    <location>
        <begin position="37"/>
        <end position="58"/>
    </location>
</feature>
<comment type="caution">
    <text evidence="2">The sequence shown here is derived from an EMBL/GenBank/DDBJ whole genome shotgun (WGS) entry which is preliminary data.</text>
</comment>
<keyword evidence="1" id="KW-0472">Membrane</keyword>